<sequence length="68" mass="7893">MSGNQRIDLVQEQVAELCGSWPNWDMNGDWLGCVSHRYNIKTSLMQQICLKDCLSFYYRIGHLSLKTP</sequence>
<dbReference type="AlphaFoldDB" id="G3IHS8"/>
<reference evidence="2" key="1">
    <citation type="journal article" date="2011" name="Nat. Biotechnol.">
        <title>The genomic sequence of the Chinese hamster ovary (CHO)-K1 cell line.</title>
        <authorList>
            <person name="Xu X."/>
            <person name="Nagarajan H."/>
            <person name="Lewis N.E."/>
            <person name="Pan S."/>
            <person name="Cai Z."/>
            <person name="Liu X."/>
            <person name="Chen W."/>
            <person name="Xie M."/>
            <person name="Wang W."/>
            <person name="Hammond S."/>
            <person name="Andersen M.R."/>
            <person name="Neff N."/>
            <person name="Passarelli B."/>
            <person name="Koh W."/>
            <person name="Fan H.C."/>
            <person name="Wang J."/>
            <person name="Gui Y."/>
            <person name="Lee K.H."/>
            <person name="Betenbaugh M.J."/>
            <person name="Quake S.R."/>
            <person name="Famili I."/>
            <person name="Palsson B.O."/>
            <person name="Wang J."/>
        </authorList>
    </citation>
    <scope>NUCLEOTIDE SEQUENCE [LARGE SCALE GENOMIC DNA]</scope>
    <source>
        <strain evidence="2">CHO K1 cell line</strain>
    </source>
</reference>
<protein>
    <submittedName>
        <fullName evidence="1">Uncharacterized protein</fullName>
    </submittedName>
</protein>
<organism evidence="1 2">
    <name type="scientific">Cricetulus griseus</name>
    <name type="common">Chinese hamster</name>
    <name type="synonym">Cricetulus barabensis griseus</name>
    <dbReference type="NCBI Taxonomy" id="10029"/>
    <lineage>
        <taxon>Eukaryota</taxon>
        <taxon>Metazoa</taxon>
        <taxon>Chordata</taxon>
        <taxon>Craniata</taxon>
        <taxon>Vertebrata</taxon>
        <taxon>Euteleostomi</taxon>
        <taxon>Mammalia</taxon>
        <taxon>Eutheria</taxon>
        <taxon>Euarchontoglires</taxon>
        <taxon>Glires</taxon>
        <taxon>Rodentia</taxon>
        <taxon>Myomorpha</taxon>
        <taxon>Muroidea</taxon>
        <taxon>Cricetidae</taxon>
        <taxon>Cricetinae</taxon>
        <taxon>Cricetulus</taxon>
    </lineage>
</organism>
<name>G3IHS8_CRIGR</name>
<dbReference type="EMBL" id="JH002856">
    <property type="protein sequence ID" value="EGV97173.1"/>
    <property type="molecule type" value="Genomic_DNA"/>
</dbReference>
<proteinExistence type="predicted"/>
<evidence type="ECO:0000313" key="1">
    <source>
        <dbReference type="EMBL" id="EGV97173.1"/>
    </source>
</evidence>
<evidence type="ECO:0000313" key="2">
    <source>
        <dbReference type="Proteomes" id="UP000001075"/>
    </source>
</evidence>
<dbReference type="InParanoid" id="G3IHS8"/>
<dbReference type="Proteomes" id="UP000001075">
    <property type="component" value="Unassembled WGS sequence"/>
</dbReference>
<gene>
    <name evidence="1" type="ORF">I79_023384</name>
</gene>
<accession>G3IHS8</accession>